<dbReference type="EMBL" id="SDEE01000018">
    <property type="protein sequence ID" value="RXW24522.1"/>
    <property type="molecule type" value="Genomic_DNA"/>
</dbReference>
<feature type="compositionally biased region" description="Polar residues" evidence="1">
    <location>
        <begin position="496"/>
        <end position="506"/>
    </location>
</feature>
<proteinExistence type="predicted"/>
<evidence type="ECO:0000256" key="1">
    <source>
        <dbReference type="SAM" id="MobiDB-lite"/>
    </source>
</evidence>
<feature type="compositionally biased region" description="Basic and acidic residues" evidence="1">
    <location>
        <begin position="86"/>
        <end position="98"/>
    </location>
</feature>
<feature type="compositionally biased region" description="Low complexity" evidence="1">
    <location>
        <begin position="601"/>
        <end position="617"/>
    </location>
</feature>
<evidence type="ECO:0000313" key="2">
    <source>
        <dbReference type="EMBL" id="RXW24522.1"/>
    </source>
</evidence>
<name>A0A4Q2DYC8_9AGAR</name>
<feature type="compositionally biased region" description="Acidic residues" evidence="1">
    <location>
        <begin position="389"/>
        <end position="400"/>
    </location>
</feature>
<organism evidence="2 3">
    <name type="scientific">Candolleomyces aberdarensis</name>
    <dbReference type="NCBI Taxonomy" id="2316362"/>
    <lineage>
        <taxon>Eukaryota</taxon>
        <taxon>Fungi</taxon>
        <taxon>Dikarya</taxon>
        <taxon>Basidiomycota</taxon>
        <taxon>Agaricomycotina</taxon>
        <taxon>Agaricomycetes</taxon>
        <taxon>Agaricomycetidae</taxon>
        <taxon>Agaricales</taxon>
        <taxon>Agaricineae</taxon>
        <taxon>Psathyrellaceae</taxon>
        <taxon>Candolleomyces</taxon>
    </lineage>
</organism>
<feature type="compositionally biased region" description="Basic and acidic residues" evidence="1">
    <location>
        <begin position="584"/>
        <end position="597"/>
    </location>
</feature>
<keyword evidence="3" id="KW-1185">Reference proteome</keyword>
<feature type="compositionally biased region" description="Acidic residues" evidence="1">
    <location>
        <begin position="303"/>
        <end position="313"/>
    </location>
</feature>
<feature type="compositionally biased region" description="Basic and acidic residues" evidence="1">
    <location>
        <begin position="289"/>
        <end position="302"/>
    </location>
</feature>
<evidence type="ECO:0000313" key="3">
    <source>
        <dbReference type="Proteomes" id="UP000290288"/>
    </source>
</evidence>
<dbReference type="OrthoDB" id="192748at2759"/>
<dbReference type="Proteomes" id="UP000290288">
    <property type="component" value="Unassembled WGS sequence"/>
</dbReference>
<gene>
    <name evidence="2" type="ORF">EST38_g1358</name>
</gene>
<feature type="compositionally biased region" description="Pro residues" evidence="1">
    <location>
        <begin position="448"/>
        <end position="459"/>
    </location>
</feature>
<feature type="compositionally biased region" description="Polar residues" evidence="1">
    <location>
        <begin position="99"/>
        <end position="111"/>
    </location>
</feature>
<accession>A0A4Q2DYC8</accession>
<dbReference type="STRING" id="2316362.A0A4Q2DYC8"/>
<feature type="region of interest" description="Disordered" evidence="1">
    <location>
        <begin position="220"/>
        <end position="369"/>
    </location>
</feature>
<protein>
    <submittedName>
        <fullName evidence="2">Uncharacterized protein</fullName>
    </submittedName>
</protein>
<feature type="compositionally biased region" description="Basic and acidic residues" evidence="1">
    <location>
        <begin position="528"/>
        <end position="539"/>
    </location>
</feature>
<dbReference type="AlphaFoldDB" id="A0A4Q2DYC8"/>
<feature type="compositionally biased region" description="Low complexity" evidence="1">
    <location>
        <begin position="116"/>
        <end position="129"/>
    </location>
</feature>
<feature type="compositionally biased region" description="Polar residues" evidence="1">
    <location>
        <begin position="424"/>
        <end position="440"/>
    </location>
</feature>
<feature type="compositionally biased region" description="Low complexity" evidence="1">
    <location>
        <begin position="137"/>
        <end position="154"/>
    </location>
</feature>
<reference evidence="2 3" key="1">
    <citation type="submission" date="2019-01" db="EMBL/GenBank/DDBJ databases">
        <title>Draft genome sequence of Psathyrella aberdarensis IHI B618.</title>
        <authorList>
            <person name="Buettner E."/>
            <person name="Kellner H."/>
        </authorList>
    </citation>
    <scope>NUCLEOTIDE SEQUENCE [LARGE SCALE GENOMIC DNA]</scope>
    <source>
        <strain evidence="2 3">IHI B618</strain>
    </source>
</reference>
<feature type="region of interest" description="Disordered" evidence="1">
    <location>
        <begin position="86"/>
        <end position="163"/>
    </location>
</feature>
<sequence>MLSRLSFLRNASRPIVNRRFAHKDVQKAPGSVKDEPADFRPPWVYALSRFGSYAVIPAVAVYAIFVYDWGDHEHVFMPASWTESDNRHAQNHHQDKSSRPSFLNNASSSRAFGSVPPAKRAPSRAASTPKPGGADGGFRASSTASFASAGSSSRQNGTAAPEEQIDIHKERQASIMRLLDAWSQLDKHVKRLDEDDIVHLGTGKIIKDKGVLRGLRAVKFGDHAEEEEEEDAEDEEEDEEEEEDGEEDQLDTLRSEDADGEEEGELEIRVQAPTANMPPVTPTNPQDAEDLRAFLEVEKDIGTEPEDDPEDVLNDVYDTEGASSEVQDDLDQGSDEDEGETGAEEEILASAASGPEESDSEDELNCNWAEDEASVIIPLIQPGETDFIGIDDQDDDDVIEIMEPPPPPPRKESQKVSKAPKTKAQLQLYTPPHSRSSVQTPPDGDFVTPPPVELPPPDISPEIPIGLVYQPKPAPVHPFLLSPSSEKPSKPVFSSTSVAPTNSSISHQKKANERDSTAVPEGKKKFKLKPEVVIERKTPFQEPKPSKKKTKQPSEAPAPTNPSGKSKDKGKSKREKSVVEAAPPEEHVEEIAPPEKKPPRKATASSLKAKSTSSSKDSVPKPKIKAAKVPFPSSEEVVENVQPEERQPPPSPRKRKRSSTGKAPTPQVNAVASSSKVKIDHVDQPNSIRVQRKMLAEV</sequence>
<comment type="caution">
    <text evidence="2">The sequence shown here is derived from an EMBL/GenBank/DDBJ whole genome shotgun (WGS) entry which is preliminary data.</text>
</comment>
<feature type="compositionally biased region" description="Polar residues" evidence="1">
    <location>
        <begin position="660"/>
        <end position="676"/>
    </location>
</feature>
<feature type="compositionally biased region" description="Low complexity" evidence="1">
    <location>
        <begin position="478"/>
        <end position="495"/>
    </location>
</feature>
<feature type="compositionally biased region" description="Acidic residues" evidence="1">
    <location>
        <begin position="224"/>
        <end position="250"/>
    </location>
</feature>
<dbReference type="GO" id="GO:0042393">
    <property type="term" value="F:histone binding"/>
    <property type="evidence" value="ECO:0007669"/>
    <property type="project" value="InterPro"/>
</dbReference>
<feature type="compositionally biased region" description="Acidic residues" evidence="1">
    <location>
        <begin position="326"/>
        <end position="347"/>
    </location>
</feature>
<feature type="region of interest" description="Disordered" evidence="1">
    <location>
        <begin position="381"/>
        <end position="682"/>
    </location>
</feature>
<dbReference type="GO" id="GO:0005634">
    <property type="term" value="C:nucleus"/>
    <property type="evidence" value="ECO:0007669"/>
    <property type="project" value="InterPro"/>
</dbReference>
<feature type="compositionally biased region" description="Acidic residues" evidence="1">
    <location>
        <begin position="356"/>
        <end position="369"/>
    </location>
</feature>